<feature type="compositionally biased region" description="Polar residues" evidence="1">
    <location>
        <begin position="17"/>
        <end position="39"/>
    </location>
</feature>
<proteinExistence type="predicted"/>
<name>A0AAU8AR59_9RHOB</name>
<evidence type="ECO:0000256" key="1">
    <source>
        <dbReference type="SAM" id="MobiDB-lite"/>
    </source>
</evidence>
<accession>A0AAU8AR59</accession>
<feature type="region of interest" description="Disordered" evidence="1">
    <location>
        <begin position="1"/>
        <end position="49"/>
    </location>
</feature>
<gene>
    <name evidence="2" type="ORF">PVT71_18385</name>
</gene>
<dbReference type="RefSeq" id="WP_353475539.1">
    <property type="nucleotide sequence ID" value="NZ_CP123385.1"/>
</dbReference>
<reference evidence="2" key="1">
    <citation type="submission" date="2023-02" db="EMBL/GenBank/DDBJ databases">
        <title>Description and genomic characterization of Salipiger bruguierae sp. nov., isolated from the sediment of mangrove plant Bruguiera sexangula.</title>
        <authorList>
            <person name="Long M."/>
        </authorList>
    </citation>
    <scope>NUCLEOTIDE SEQUENCE</scope>
    <source>
        <strain evidence="2">H15</strain>
    </source>
</reference>
<evidence type="ECO:0000313" key="2">
    <source>
        <dbReference type="EMBL" id="XCC96638.1"/>
    </source>
</evidence>
<feature type="compositionally biased region" description="Basic and acidic residues" evidence="1">
    <location>
        <begin position="1"/>
        <end position="15"/>
    </location>
</feature>
<sequence length="49" mass="5424">MSTENPKDSRPEYVEQKNYTPSTTGHQNNYRPETGSGESKPTPPAPSDD</sequence>
<protein>
    <submittedName>
        <fullName evidence="2">Uncharacterized protein</fullName>
    </submittedName>
</protein>
<dbReference type="EMBL" id="CP123385">
    <property type="protein sequence ID" value="XCC96638.1"/>
    <property type="molecule type" value="Genomic_DNA"/>
</dbReference>
<dbReference type="AlphaFoldDB" id="A0AAU8AR59"/>
<organism evidence="2">
    <name type="scientific">Alloyangia sp. H15</name>
    <dbReference type="NCBI Taxonomy" id="3029062"/>
    <lineage>
        <taxon>Bacteria</taxon>
        <taxon>Pseudomonadati</taxon>
        <taxon>Pseudomonadota</taxon>
        <taxon>Alphaproteobacteria</taxon>
        <taxon>Rhodobacterales</taxon>
        <taxon>Roseobacteraceae</taxon>
        <taxon>Alloyangia</taxon>
    </lineage>
</organism>